<dbReference type="PANTHER" id="PTHR12900">
    <property type="entry name" value="MITOTIC AND DNA DAMAGE CHECKPOINT PROTEIN HUS1"/>
    <property type="match status" value="1"/>
</dbReference>
<dbReference type="Proteomes" id="UP000053958">
    <property type="component" value="Unassembled WGS sequence"/>
</dbReference>
<protein>
    <submittedName>
        <fullName evidence="4">Cell cycle checkpoint protein (Hus1)</fullName>
    </submittedName>
</protein>
<evidence type="ECO:0000313" key="5">
    <source>
        <dbReference type="Proteomes" id="UP000053958"/>
    </source>
</evidence>
<dbReference type="EMBL" id="LASV01000023">
    <property type="protein sequence ID" value="KKA25408.1"/>
    <property type="molecule type" value="Genomic_DNA"/>
</dbReference>
<sequence>MRFRSQLSNIGTFAKFTASLASLGKICWMRLEDEVVRFTIIPDQGTQVWAQLPISATGVINLEVPIGALSRALRSAINANSAQLRLTKKGAVPLLALTVVVSSWTAGNNALGIESSEAVGAAPGADDDRPSQTAAPGGRRGGGPRERETVITQEIPVKVLHQSVVEGLHEPRCRDPDVHIILPSLAQLKAISDRFTKLAMSNNGASGSRGRSGGGASLSSSTLGPRLELSANMHGSLKLAIATDALRISSVWTGLVNPPLDPSQLSQTEIEQLPSERMRALGAQANGDEEAGWAKVRIDGKDWGRVLSVGRLSPKVVAFHYLLTMRVFYSGFIHETALILYVYLRGGFSGEESCLTVSIQFFYKKQQTITSPLIHPEQPSTISTPIRPEKVPTGAILMIPTISTTRSGLYGRRCISLQHATLHLTNECPSASLPME</sequence>
<dbReference type="GO" id="GO:0031573">
    <property type="term" value="P:mitotic intra-S DNA damage checkpoint signaling"/>
    <property type="evidence" value="ECO:0007669"/>
    <property type="project" value="TreeGrafter"/>
</dbReference>
<accession>A0A0F4Z6B1</accession>
<keyword evidence="2" id="KW-0539">Nucleus</keyword>
<dbReference type="GO" id="GO:0035861">
    <property type="term" value="C:site of double-strand break"/>
    <property type="evidence" value="ECO:0007669"/>
    <property type="project" value="TreeGrafter"/>
</dbReference>
<dbReference type="AlphaFoldDB" id="A0A0F4Z6B1"/>
<gene>
    <name evidence="4" type="ORF">T310_0586</name>
</gene>
<dbReference type="GO" id="GO:0033314">
    <property type="term" value="P:mitotic DNA replication checkpoint signaling"/>
    <property type="evidence" value="ECO:0007669"/>
    <property type="project" value="TreeGrafter"/>
</dbReference>
<dbReference type="STRING" id="1408163.A0A0F4Z6B1"/>
<comment type="caution">
    <text evidence="4">The sequence shown here is derived from an EMBL/GenBank/DDBJ whole genome shotgun (WGS) entry which is preliminary data.</text>
</comment>
<feature type="region of interest" description="Disordered" evidence="3">
    <location>
        <begin position="119"/>
        <end position="151"/>
    </location>
</feature>
<dbReference type="GO" id="GO:0030896">
    <property type="term" value="C:checkpoint clamp complex"/>
    <property type="evidence" value="ECO:0007669"/>
    <property type="project" value="InterPro"/>
</dbReference>
<dbReference type="GeneID" id="25312640"/>
<evidence type="ECO:0000256" key="1">
    <source>
        <dbReference type="ARBA" id="ARBA00004123"/>
    </source>
</evidence>
<evidence type="ECO:0000256" key="2">
    <source>
        <dbReference type="ARBA" id="ARBA00023242"/>
    </source>
</evidence>
<reference evidence="4 5" key="1">
    <citation type="submission" date="2015-04" db="EMBL/GenBank/DDBJ databases">
        <authorList>
            <person name="Heijne W.H."/>
            <person name="Fedorova N.D."/>
            <person name="Nierman W.C."/>
            <person name="Vollebregt A.W."/>
            <person name="Zhao Z."/>
            <person name="Wu L."/>
            <person name="Kumar M."/>
            <person name="Stam H."/>
            <person name="van den Berg M.A."/>
            <person name="Pel H.J."/>
        </authorList>
    </citation>
    <scope>NUCLEOTIDE SEQUENCE [LARGE SCALE GENOMIC DNA]</scope>
    <source>
        <strain evidence="4 5">CBS 393.64</strain>
    </source>
</reference>
<dbReference type="GO" id="GO:0006289">
    <property type="term" value="P:nucleotide-excision repair"/>
    <property type="evidence" value="ECO:0007669"/>
    <property type="project" value="TreeGrafter"/>
</dbReference>
<dbReference type="Pfam" id="PF04005">
    <property type="entry name" value="Hus1"/>
    <property type="match status" value="1"/>
</dbReference>
<dbReference type="GO" id="GO:0000723">
    <property type="term" value="P:telomere maintenance"/>
    <property type="evidence" value="ECO:0007669"/>
    <property type="project" value="TreeGrafter"/>
</dbReference>
<dbReference type="InterPro" id="IPR007150">
    <property type="entry name" value="HUS1/Mec3"/>
</dbReference>
<name>A0A0F4Z6B1_RASE3</name>
<dbReference type="GO" id="GO:0044778">
    <property type="term" value="P:meiotic DNA integrity checkpoint signaling"/>
    <property type="evidence" value="ECO:0007669"/>
    <property type="project" value="TreeGrafter"/>
</dbReference>
<organism evidence="4 5">
    <name type="scientific">Rasamsonia emersonii (strain ATCC 16479 / CBS 393.64 / IMI 116815)</name>
    <dbReference type="NCBI Taxonomy" id="1408163"/>
    <lineage>
        <taxon>Eukaryota</taxon>
        <taxon>Fungi</taxon>
        <taxon>Dikarya</taxon>
        <taxon>Ascomycota</taxon>
        <taxon>Pezizomycotina</taxon>
        <taxon>Eurotiomycetes</taxon>
        <taxon>Eurotiomycetidae</taxon>
        <taxon>Eurotiales</taxon>
        <taxon>Trichocomaceae</taxon>
        <taxon>Rasamsonia</taxon>
    </lineage>
</organism>
<dbReference type="RefSeq" id="XP_013332020.1">
    <property type="nucleotide sequence ID" value="XM_013476566.1"/>
</dbReference>
<evidence type="ECO:0000313" key="4">
    <source>
        <dbReference type="EMBL" id="KKA25408.1"/>
    </source>
</evidence>
<dbReference type="PANTHER" id="PTHR12900:SF0">
    <property type="entry name" value="CHECKPOINT PROTEIN"/>
    <property type="match status" value="1"/>
</dbReference>
<keyword evidence="5" id="KW-1185">Reference proteome</keyword>
<dbReference type="GO" id="GO:0000724">
    <property type="term" value="P:double-strand break repair via homologous recombination"/>
    <property type="evidence" value="ECO:0007669"/>
    <property type="project" value="TreeGrafter"/>
</dbReference>
<dbReference type="Gene3D" id="3.70.10.10">
    <property type="match status" value="1"/>
</dbReference>
<dbReference type="OrthoDB" id="419537at2759"/>
<feature type="region of interest" description="Disordered" evidence="3">
    <location>
        <begin position="202"/>
        <end position="221"/>
    </location>
</feature>
<proteinExistence type="predicted"/>
<evidence type="ECO:0000256" key="3">
    <source>
        <dbReference type="SAM" id="MobiDB-lite"/>
    </source>
</evidence>
<comment type="subcellular location">
    <subcellularLocation>
        <location evidence="1">Nucleus</location>
    </subcellularLocation>
</comment>